<dbReference type="SUPFAM" id="SSF49777">
    <property type="entry name" value="PEBP-like"/>
    <property type="match status" value="1"/>
</dbReference>
<dbReference type="InterPro" id="IPR035810">
    <property type="entry name" value="PEBP_euk"/>
</dbReference>
<dbReference type="Gene3D" id="3.90.280.10">
    <property type="entry name" value="PEBP-like"/>
    <property type="match status" value="1"/>
</dbReference>
<evidence type="ECO:0000256" key="1">
    <source>
        <dbReference type="ARBA" id="ARBA00004173"/>
    </source>
</evidence>
<evidence type="ECO:0000313" key="6">
    <source>
        <dbReference type="EMBL" id="ODV95160.1"/>
    </source>
</evidence>
<sequence length="356" mass="41165">MSISKGIWSNFAKRSPSLSVKSSAIKQALLSPDLPGGPATLKKRSSRIKYDSPIGMDSIYPMAYEILEKQSEGFYEKIENLEQKLSKVQDFNEKSLLQNEIENLLIKSELYNPEVLFNSNYNLNSLDLTQPVYRYYLKKNWESHDRMLLMQRLESLHVIPDTLPTLDPKVDVKLKFPHNNVEKWISPGEILSSNVTLKPPMFKITEFEKINNDLYTVLIVNPDVPDLENDSFSTTLHWAISDIELSNVDNEINAAKLLSSENSELIEYIPPTPEKNAPINRLCIWVFKQTENKKLDTNTIAENIKREFFDIRKFVKEAHLQPIGAHVFRSQWDRNVNNVRKLYGLPEGRVFSNIRH</sequence>
<name>A0A1E4TTV6_PACTA</name>
<dbReference type="OrthoDB" id="2153661at2759"/>
<accession>A0A1E4TTV6</accession>
<dbReference type="STRING" id="669874.A0A1E4TTV6"/>
<dbReference type="GO" id="GO:0005762">
    <property type="term" value="C:mitochondrial large ribosomal subunit"/>
    <property type="evidence" value="ECO:0007669"/>
    <property type="project" value="EnsemblFungi"/>
</dbReference>
<dbReference type="Gene3D" id="1.20.58.1180">
    <property type="match status" value="1"/>
</dbReference>
<comment type="subcellular location">
    <subcellularLocation>
        <location evidence="1">Mitochondrion</location>
    </subcellularLocation>
</comment>
<dbReference type="InterPro" id="IPR036610">
    <property type="entry name" value="PEBP-like_sf"/>
</dbReference>
<dbReference type="AlphaFoldDB" id="A0A1E4TTV6"/>
<protein>
    <recommendedName>
        <fullName evidence="5">Large ribosomal subunit protein mL38</fullName>
    </recommendedName>
</protein>
<dbReference type="InterPro" id="IPR008914">
    <property type="entry name" value="PEBP"/>
</dbReference>
<evidence type="ECO:0000313" key="7">
    <source>
        <dbReference type="Proteomes" id="UP000094236"/>
    </source>
</evidence>
<dbReference type="GO" id="GO:0003735">
    <property type="term" value="F:structural constituent of ribosome"/>
    <property type="evidence" value="ECO:0007669"/>
    <property type="project" value="EnsemblFungi"/>
</dbReference>
<dbReference type="EMBL" id="KV454014">
    <property type="protein sequence ID" value="ODV95160.1"/>
    <property type="molecule type" value="Genomic_DNA"/>
</dbReference>
<proteinExistence type="inferred from homology"/>
<comment type="function">
    <text evidence="3">Component of the mitochondrial ribosome (mitoribosome), a dedicated translation machinery responsible for the synthesis of mitochondrial genome-encoded proteins, including at least some of the essential transmembrane subunits of the mitochondrial respiratory chain. The mitoribosomes are attached to the mitochondrial inner membrane and translation products are cotranslationally integrated into the membrane.</text>
</comment>
<reference evidence="7" key="1">
    <citation type="submission" date="2016-05" db="EMBL/GenBank/DDBJ databases">
        <title>Comparative genomics of biotechnologically important yeasts.</title>
        <authorList>
            <consortium name="DOE Joint Genome Institute"/>
            <person name="Riley R."/>
            <person name="Haridas S."/>
            <person name="Wolfe K.H."/>
            <person name="Lopes M.R."/>
            <person name="Hittinger C.T."/>
            <person name="Goker M."/>
            <person name="Salamov A."/>
            <person name="Wisecaver J."/>
            <person name="Long T.M."/>
            <person name="Aerts A.L."/>
            <person name="Barry K."/>
            <person name="Choi C."/>
            <person name="Clum A."/>
            <person name="Coughlan A.Y."/>
            <person name="Deshpande S."/>
            <person name="Douglass A.P."/>
            <person name="Hanson S.J."/>
            <person name="Klenk H.-P."/>
            <person name="Labutti K."/>
            <person name="Lapidus A."/>
            <person name="Lindquist E."/>
            <person name="Lipzen A."/>
            <person name="Meier-Kolthoff J.P."/>
            <person name="Ohm R.A."/>
            <person name="Otillar R.P."/>
            <person name="Pangilinan J."/>
            <person name="Peng Y."/>
            <person name="Rokas A."/>
            <person name="Rosa C.A."/>
            <person name="Scheuner C."/>
            <person name="Sibirny A.A."/>
            <person name="Slot J.C."/>
            <person name="Stielow J.B."/>
            <person name="Sun H."/>
            <person name="Kurtzman C.P."/>
            <person name="Blackwell M."/>
            <person name="Grigoriev I.V."/>
            <person name="Jeffries T.W."/>
        </authorList>
    </citation>
    <scope>NUCLEOTIDE SEQUENCE [LARGE SCALE GENOMIC DNA]</scope>
    <source>
        <strain evidence="7">NRRL Y-2460</strain>
    </source>
</reference>
<dbReference type="PANTHER" id="PTHR11362">
    <property type="entry name" value="PHOSPHATIDYLETHANOLAMINE-BINDING PROTEIN"/>
    <property type="match status" value="1"/>
</dbReference>
<dbReference type="PANTHER" id="PTHR11362:SF82">
    <property type="entry name" value="PHOSPHATIDYLETHANOLAMINE-BINDING PROTEIN 4"/>
    <property type="match status" value="1"/>
</dbReference>
<gene>
    <name evidence="6" type="ORF">PACTADRAFT_57713</name>
</gene>
<organism evidence="6 7">
    <name type="scientific">Pachysolen tannophilus NRRL Y-2460</name>
    <dbReference type="NCBI Taxonomy" id="669874"/>
    <lineage>
        <taxon>Eukaryota</taxon>
        <taxon>Fungi</taxon>
        <taxon>Dikarya</taxon>
        <taxon>Ascomycota</taxon>
        <taxon>Saccharomycotina</taxon>
        <taxon>Pichiomycetes</taxon>
        <taxon>Pachysolenaceae</taxon>
        <taxon>Pachysolen</taxon>
    </lineage>
</organism>
<evidence type="ECO:0000256" key="5">
    <source>
        <dbReference type="ARBA" id="ARBA00039444"/>
    </source>
</evidence>
<dbReference type="Proteomes" id="UP000094236">
    <property type="component" value="Unassembled WGS sequence"/>
</dbReference>
<evidence type="ECO:0000256" key="3">
    <source>
        <dbReference type="ARBA" id="ARBA00037226"/>
    </source>
</evidence>
<evidence type="ECO:0000256" key="2">
    <source>
        <dbReference type="ARBA" id="ARBA00023128"/>
    </source>
</evidence>
<dbReference type="Pfam" id="PF01161">
    <property type="entry name" value="PBP"/>
    <property type="match status" value="1"/>
</dbReference>
<comment type="similarity">
    <text evidence="4">Belongs to the phosphatidylethanolamine-binding protein family. Mitochondrion-specific ribosomal protein mL38 subfamily.</text>
</comment>
<evidence type="ECO:0000256" key="4">
    <source>
        <dbReference type="ARBA" id="ARBA00038016"/>
    </source>
</evidence>
<keyword evidence="7" id="KW-1185">Reference proteome</keyword>
<keyword evidence="2" id="KW-0496">Mitochondrion</keyword>
<dbReference type="GO" id="GO:0033617">
    <property type="term" value="P:mitochondrial respiratory chain complex IV assembly"/>
    <property type="evidence" value="ECO:0007669"/>
    <property type="project" value="EnsemblFungi"/>
</dbReference>
<dbReference type="FunFam" id="3.90.280.10:FF:000004">
    <property type="entry name" value="Mitochondrial large ribosomal subunit YmL35"/>
    <property type="match status" value="1"/>
</dbReference>
<dbReference type="CDD" id="cd00866">
    <property type="entry name" value="PEBP_euk"/>
    <property type="match status" value="1"/>
</dbReference>